<evidence type="ECO:0000256" key="11">
    <source>
        <dbReference type="ARBA" id="ARBA00031871"/>
    </source>
</evidence>
<evidence type="ECO:0000256" key="13">
    <source>
        <dbReference type="SAM" id="MobiDB-lite"/>
    </source>
</evidence>
<keyword evidence="7" id="KW-0547">Nucleotide-binding</keyword>
<dbReference type="PANTHER" id="PTHR23293">
    <property type="entry name" value="FAD SYNTHETASE-RELATED FMN ADENYLYLTRANSFERASE"/>
    <property type="match status" value="1"/>
</dbReference>
<evidence type="ECO:0000313" key="15">
    <source>
        <dbReference type="EMBL" id="ROW04512.1"/>
    </source>
</evidence>
<dbReference type="InterPro" id="IPR002500">
    <property type="entry name" value="PAPS_reduct_dom"/>
</dbReference>
<dbReference type="InterPro" id="IPR014729">
    <property type="entry name" value="Rossmann-like_a/b/a_fold"/>
</dbReference>
<name>A0A423WMJ0_9PEZI</name>
<dbReference type="PANTHER" id="PTHR23293:SF9">
    <property type="entry name" value="FAD SYNTHASE"/>
    <property type="match status" value="1"/>
</dbReference>
<keyword evidence="16" id="KW-1185">Reference proteome</keyword>
<dbReference type="GO" id="GO:0005524">
    <property type="term" value="F:ATP binding"/>
    <property type="evidence" value="ECO:0007669"/>
    <property type="project" value="UniProtKB-KW"/>
</dbReference>
<evidence type="ECO:0000256" key="5">
    <source>
        <dbReference type="ARBA" id="ARBA00022679"/>
    </source>
</evidence>
<keyword evidence="9" id="KW-0067">ATP-binding</keyword>
<dbReference type="Gene3D" id="3.40.50.620">
    <property type="entry name" value="HUPs"/>
    <property type="match status" value="1"/>
</dbReference>
<evidence type="ECO:0000256" key="9">
    <source>
        <dbReference type="ARBA" id="ARBA00022840"/>
    </source>
</evidence>
<keyword evidence="6" id="KW-0548">Nucleotidyltransferase</keyword>
<comment type="catalytic activity">
    <reaction evidence="12">
        <text>FMN + ATP + H(+) = FAD + diphosphate</text>
        <dbReference type="Rhea" id="RHEA:17237"/>
        <dbReference type="ChEBI" id="CHEBI:15378"/>
        <dbReference type="ChEBI" id="CHEBI:30616"/>
        <dbReference type="ChEBI" id="CHEBI:33019"/>
        <dbReference type="ChEBI" id="CHEBI:57692"/>
        <dbReference type="ChEBI" id="CHEBI:58210"/>
        <dbReference type="EC" id="2.7.7.2"/>
    </reaction>
</comment>
<reference evidence="15 16" key="1">
    <citation type="submission" date="2015-09" db="EMBL/GenBank/DDBJ databases">
        <title>Host preference determinants of Valsa canker pathogens revealed by comparative genomics.</title>
        <authorList>
            <person name="Yin Z."/>
            <person name="Huang L."/>
        </authorList>
    </citation>
    <scope>NUCLEOTIDE SEQUENCE [LARGE SCALE GENOMIC DNA]</scope>
    <source>
        <strain evidence="15 16">03-1</strain>
    </source>
</reference>
<dbReference type="GO" id="GO:0006747">
    <property type="term" value="P:FAD biosynthetic process"/>
    <property type="evidence" value="ECO:0007669"/>
    <property type="project" value="TreeGrafter"/>
</dbReference>
<evidence type="ECO:0000256" key="10">
    <source>
        <dbReference type="ARBA" id="ARBA00031145"/>
    </source>
</evidence>
<organism evidence="15 16">
    <name type="scientific">Cytospora schulzeri</name>
    <dbReference type="NCBI Taxonomy" id="448051"/>
    <lineage>
        <taxon>Eukaryota</taxon>
        <taxon>Fungi</taxon>
        <taxon>Dikarya</taxon>
        <taxon>Ascomycota</taxon>
        <taxon>Pezizomycotina</taxon>
        <taxon>Sordariomycetes</taxon>
        <taxon>Sordariomycetidae</taxon>
        <taxon>Diaporthales</taxon>
        <taxon>Cytosporaceae</taxon>
        <taxon>Cytospora</taxon>
    </lineage>
</organism>
<comment type="caution">
    <text evidence="15">The sequence shown here is derived from an EMBL/GenBank/DDBJ whole genome shotgun (WGS) entry which is preliminary data.</text>
</comment>
<dbReference type="Pfam" id="PF01507">
    <property type="entry name" value="PAPS_reduct"/>
    <property type="match status" value="1"/>
</dbReference>
<proteinExistence type="predicted"/>
<dbReference type="CDD" id="cd23948">
    <property type="entry name" value="FAD_synthase"/>
    <property type="match status" value="1"/>
</dbReference>
<dbReference type="EMBL" id="LKEA01000014">
    <property type="protein sequence ID" value="ROW04512.1"/>
    <property type="molecule type" value="Genomic_DNA"/>
</dbReference>
<protein>
    <recommendedName>
        <fullName evidence="2">FAD synthase</fullName>
        <ecNumber evidence="2">2.7.7.2</ecNumber>
    </recommendedName>
    <alternativeName>
        <fullName evidence="10">FAD pyrophosphorylase</fullName>
    </alternativeName>
    <alternativeName>
        <fullName evidence="11">FMN adenylyltransferase</fullName>
    </alternativeName>
</protein>
<keyword evidence="4" id="KW-0288">FMN</keyword>
<dbReference type="OrthoDB" id="270728at2759"/>
<keyword evidence="8" id="KW-0274">FAD</keyword>
<evidence type="ECO:0000259" key="14">
    <source>
        <dbReference type="Pfam" id="PF01507"/>
    </source>
</evidence>
<dbReference type="Proteomes" id="UP000283895">
    <property type="component" value="Unassembled WGS sequence"/>
</dbReference>
<evidence type="ECO:0000313" key="16">
    <source>
        <dbReference type="Proteomes" id="UP000283895"/>
    </source>
</evidence>
<evidence type="ECO:0000256" key="1">
    <source>
        <dbReference type="ARBA" id="ARBA00004726"/>
    </source>
</evidence>
<evidence type="ECO:0000256" key="2">
    <source>
        <dbReference type="ARBA" id="ARBA00012393"/>
    </source>
</evidence>
<evidence type="ECO:0000256" key="12">
    <source>
        <dbReference type="ARBA" id="ARBA00049494"/>
    </source>
</evidence>
<evidence type="ECO:0000256" key="3">
    <source>
        <dbReference type="ARBA" id="ARBA00022630"/>
    </source>
</evidence>
<comment type="pathway">
    <text evidence="1">Cofactor biosynthesis; FAD biosynthesis; FAD from FMN: step 1/1.</text>
</comment>
<dbReference type="GO" id="GO:0003919">
    <property type="term" value="F:FMN adenylyltransferase activity"/>
    <property type="evidence" value="ECO:0007669"/>
    <property type="project" value="UniProtKB-EC"/>
</dbReference>
<evidence type="ECO:0000256" key="7">
    <source>
        <dbReference type="ARBA" id="ARBA00022741"/>
    </source>
</evidence>
<evidence type="ECO:0000256" key="8">
    <source>
        <dbReference type="ARBA" id="ARBA00022827"/>
    </source>
</evidence>
<dbReference type="SUPFAM" id="SSF52402">
    <property type="entry name" value="Adenine nucleotide alpha hydrolases-like"/>
    <property type="match status" value="1"/>
</dbReference>
<feature type="compositionally biased region" description="Pro residues" evidence="13">
    <location>
        <begin position="144"/>
        <end position="157"/>
    </location>
</feature>
<dbReference type="EC" id="2.7.7.2" evidence="2"/>
<feature type="region of interest" description="Disordered" evidence="13">
    <location>
        <begin position="104"/>
        <end position="157"/>
    </location>
</feature>
<sequence length="318" mass="35090">MIHNHVANGDTAAVETPIDTFSTPTMRQVCLELQAKVDAFLAEDVDTKLLRGLQAQVKDAVGIIDEALGRYSLEELSLSYNGGKDCLVLLVLILACLPRHYESTSSATTESSSSPSSDSLSATTTTIPKNNTNNTLTSQIPTNTPAPPTPIRPGTPQPFPTTLQSVYIVSPQPFAEVDAFVGESVARYHLDLCRYSLPMRAALGAYLEERPRLRAVFVGTRRTDPHGASLAHFDPTDDGWPAFVRVHPVIDWHYAEIWAFIRHLDIPYLSLYDQGYTSLGGTKDTHPNPLLKRGDDAEGFRPAYELLEDNEERLGRDR</sequence>
<evidence type="ECO:0000256" key="6">
    <source>
        <dbReference type="ARBA" id="ARBA00022695"/>
    </source>
</evidence>
<evidence type="ECO:0000256" key="4">
    <source>
        <dbReference type="ARBA" id="ARBA00022643"/>
    </source>
</evidence>
<accession>A0A423WMJ0</accession>
<feature type="domain" description="Phosphoadenosine phosphosulphate reductase" evidence="14">
    <location>
        <begin position="212"/>
        <end position="287"/>
    </location>
</feature>
<keyword evidence="5" id="KW-0808">Transferase</keyword>
<keyword evidence="3" id="KW-0285">Flavoprotein</keyword>
<gene>
    <name evidence="15" type="ORF">VMCG_05024</name>
</gene>
<dbReference type="STRING" id="356882.A0A423WMJ0"/>
<dbReference type="AlphaFoldDB" id="A0A423WMJ0"/>
<feature type="compositionally biased region" description="Low complexity" evidence="13">
    <location>
        <begin position="104"/>
        <end position="143"/>
    </location>
</feature>